<dbReference type="KEGG" id="erc:Ecym_6119"/>
<evidence type="ECO:0000313" key="2">
    <source>
        <dbReference type="EMBL" id="AET40512.1"/>
    </source>
</evidence>
<sequence>MFVAGKKSSLPCWGRIALCSPSDLMPHCKSPVYCLLAARSFLFPIPDRPSPTPRFLSLPASSLVSLCCLFFFLPGFFWRPVSVHPTRRHISQVGLERGRSRSRACLPVASSEDANDSVRSVD</sequence>
<dbReference type="Proteomes" id="UP000006790">
    <property type="component" value="Chromosome 6"/>
</dbReference>
<evidence type="ECO:0008006" key="4">
    <source>
        <dbReference type="Google" id="ProtNLM"/>
    </source>
</evidence>
<proteinExistence type="predicted"/>
<keyword evidence="1" id="KW-0472">Membrane</keyword>
<keyword evidence="1" id="KW-1133">Transmembrane helix</keyword>
<gene>
    <name evidence="2" type="ordered locus">Ecym_6119</name>
</gene>
<name>G8JV33_ERECY</name>
<keyword evidence="3" id="KW-1185">Reference proteome</keyword>
<evidence type="ECO:0000256" key="1">
    <source>
        <dbReference type="SAM" id="Phobius"/>
    </source>
</evidence>
<feature type="transmembrane region" description="Helical" evidence="1">
    <location>
        <begin position="56"/>
        <end position="78"/>
    </location>
</feature>
<dbReference type="RefSeq" id="XP_003647329.1">
    <property type="nucleotide sequence ID" value="XM_003647281.1"/>
</dbReference>
<dbReference type="EMBL" id="CP002502">
    <property type="protein sequence ID" value="AET40512.1"/>
    <property type="molecule type" value="Genomic_DNA"/>
</dbReference>
<dbReference type="GeneID" id="11472199"/>
<organism evidence="2 3">
    <name type="scientific">Eremothecium cymbalariae (strain CBS 270.75 / DBVPG 7215 / KCTC 17166 / NRRL Y-17582)</name>
    <name type="common">Yeast</name>
    <dbReference type="NCBI Taxonomy" id="931890"/>
    <lineage>
        <taxon>Eukaryota</taxon>
        <taxon>Fungi</taxon>
        <taxon>Dikarya</taxon>
        <taxon>Ascomycota</taxon>
        <taxon>Saccharomycotina</taxon>
        <taxon>Saccharomycetes</taxon>
        <taxon>Saccharomycetales</taxon>
        <taxon>Saccharomycetaceae</taxon>
        <taxon>Eremothecium</taxon>
    </lineage>
</organism>
<dbReference type="AlphaFoldDB" id="G8JV33"/>
<evidence type="ECO:0000313" key="3">
    <source>
        <dbReference type="Proteomes" id="UP000006790"/>
    </source>
</evidence>
<dbReference type="HOGENOM" id="CLU_2026725_0_0_1"/>
<reference evidence="3" key="1">
    <citation type="journal article" date="2012" name="G3 (Bethesda)">
        <title>Pichia sorbitophila, an interspecies yeast hybrid reveals early steps of genome resolution following polyploidization.</title>
        <authorList>
            <person name="Leh Louis V."/>
            <person name="Despons L."/>
            <person name="Friedrich A."/>
            <person name="Martin T."/>
            <person name="Durrens P."/>
            <person name="Casaregola S."/>
            <person name="Neuveglise C."/>
            <person name="Fairhead C."/>
            <person name="Marck C."/>
            <person name="Cruz J.A."/>
            <person name="Straub M.L."/>
            <person name="Kugler V."/>
            <person name="Sacerdot C."/>
            <person name="Uzunov Z."/>
            <person name="Thierry A."/>
            <person name="Weiss S."/>
            <person name="Bleykasten C."/>
            <person name="De Montigny J."/>
            <person name="Jacques N."/>
            <person name="Jung P."/>
            <person name="Lemaire M."/>
            <person name="Mallet S."/>
            <person name="Morel G."/>
            <person name="Richard G.F."/>
            <person name="Sarkar A."/>
            <person name="Savel G."/>
            <person name="Schacherer J."/>
            <person name="Seret M.L."/>
            <person name="Talla E."/>
            <person name="Samson G."/>
            <person name="Jubin C."/>
            <person name="Poulain J."/>
            <person name="Vacherie B."/>
            <person name="Barbe V."/>
            <person name="Pelletier E."/>
            <person name="Sherman D.J."/>
            <person name="Westhof E."/>
            <person name="Weissenbach J."/>
            <person name="Baret P.V."/>
            <person name="Wincker P."/>
            <person name="Gaillardin C."/>
            <person name="Dujon B."/>
            <person name="Souciet J.L."/>
        </authorList>
    </citation>
    <scope>NUCLEOTIDE SEQUENCE [LARGE SCALE GENOMIC DNA]</scope>
    <source>
        <strain evidence="3">CBS 270.75 / DBVPG 7215 / KCTC 17166 / NRRL Y-17582</strain>
    </source>
</reference>
<dbReference type="InParanoid" id="G8JV33"/>
<accession>G8JV33</accession>
<keyword evidence="1" id="KW-0812">Transmembrane</keyword>
<protein>
    <recommendedName>
        <fullName evidence="4">Transmembrane protein</fullName>
    </recommendedName>
</protein>